<feature type="domain" description="Response regulatory" evidence="16">
    <location>
        <begin position="6"/>
        <end position="123"/>
    </location>
</feature>
<dbReference type="InterPro" id="IPR036388">
    <property type="entry name" value="WH-like_DNA-bd_sf"/>
</dbReference>
<evidence type="ECO:0000256" key="14">
    <source>
        <dbReference type="PIRNR" id="PIRNR002937"/>
    </source>
</evidence>
<dbReference type="SMART" id="SM00448">
    <property type="entry name" value="REC"/>
    <property type="match status" value="1"/>
</dbReference>
<evidence type="ECO:0000256" key="1">
    <source>
        <dbReference type="ARBA" id="ARBA00004496"/>
    </source>
</evidence>
<keyword evidence="8 14" id="KW-0902">Two-component regulatory system</keyword>
<reference evidence="17 18" key="1">
    <citation type="submission" date="2024-04" db="EMBL/GenBank/DDBJ databases">
        <title>Human intestinal bacterial collection.</title>
        <authorList>
            <person name="Pauvert C."/>
            <person name="Hitch T.C.A."/>
            <person name="Clavel T."/>
        </authorList>
    </citation>
    <scope>NUCLEOTIDE SEQUENCE [LARGE SCALE GENOMIC DNA]</scope>
    <source>
        <strain evidence="17 18">CLA-AA-H249</strain>
    </source>
</reference>
<dbReference type="InterPro" id="IPR016032">
    <property type="entry name" value="Sig_transdc_resp-reg_C-effctor"/>
</dbReference>
<dbReference type="Proteomes" id="UP001482154">
    <property type="component" value="Unassembled WGS sequence"/>
</dbReference>
<keyword evidence="18" id="KW-1185">Reference proteome</keyword>
<keyword evidence="3 14" id="KW-0963">Cytoplasm</keyword>
<evidence type="ECO:0000256" key="4">
    <source>
        <dbReference type="ARBA" id="ARBA00022491"/>
    </source>
</evidence>
<keyword evidence="10 14" id="KW-0238">DNA-binding</keyword>
<evidence type="ECO:0000256" key="7">
    <source>
        <dbReference type="ARBA" id="ARBA00022969"/>
    </source>
</evidence>
<dbReference type="PANTHER" id="PTHR44591">
    <property type="entry name" value="STRESS RESPONSE REGULATOR PROTEIN 1"/>
    <property type="match status" value="1"/>
</dbReference>
<sequence>MEKKLKILIVDGDVSEAEILESRLQTDFEVAGTAFDGVRAVEKIKGQLPDVVLIDIMLPQIDGIGVIEKCREEMEYEQLPVFIVLTSIGTEKLIECINHMDIDYCMMRPFKQEVLIHRIKQVAKIKGLDQKIRQKEKLQSVEIRKQRTVLDYEFNMKQDVTKIIRDLGIPAHIKGYQYIREGIIMAIEDINMMNYITKLLYPTIAKKYKTTSSSVERAIRHAIEVAWSRGKVELLEEMFGYTISAGKGKPTNSEFIALIADKLRLDYHINAS</sequence>
<keyword evidence="9 14" id="KW-0805">Transcription regulation</keyword>
<proteinExistence type="predicted"/>
<evidence type="ECO:0000256" key="13">
    <source>
        <dbReference type="ARBA" id="ARBA00024867"/>
    </source>
</evidence>
<evidence type="ECO:0000256" key="12">
    <source>
        <dbReference type="ARBA" id="ARBA00023163"/>
    </source>
</evidence>
<dbReference type="InterPro" id="IPR001789">
    <property type="entry name" value="Sig_transdc_resp-reg_receiver"/>
</dbReference>
<keyword evidence="12 14" id="KW-0804">Transcription</keyword>
<gene>
    <name evidence="17" type="primary">spo0A</name>
    <name evidence="17" type="ORF">AAAU51_04205</name>
</gene>
<protein>
    <recommendedName>
        <fullName evidence="2 14">Stage 0 sporulation protein A homolog</fullName>
    </recommendedName>
</protein>
<evidence type="ECO:0000256" key="6">
    <source>
        <dbReference type="ARBA" id="ARBA00022837"/>
    </source>
</evidence>
<comment type="caution">
    <text evidence="17">The sequence shown here is derived from an EMBL/GenBank/DDBJ whole genome shotgun (WGS) entry which is preliminary data.</text>
</comment>
<dbReference type="SUPFAM" id="SSF46894">
    <property type="entry name" value="C-terminal effector domain of the bipartite response regulators"/>
    <property type="match status" value="1"/>
</dbReference>
<dbReference type="InterPro" id="IPR050595">
    <property type="entry name" value="Bact_response_regulator"/>
</dbReference>
<dbReference type="InterPro" id="IPR012052">
    <property type="entry name" value="Spore_0_A"/>
</dbReference>
<evidence type="ECO:0000256" key="3">
    <source>
        <dbReference type="ARBA" id="ARBA00022490"/>
    </source>
</evidence>
<dbReference type="InterPro" id="IPR011006">
    <property type="entry name" value="CheY-like_superfamily"/>
</dbReference>
<dbReference type="EMBL" id="JBBNIN010000004">
    <property type="protein sequence ID" value="MEQ2710377.1"/>
    <property type="molecule type" value="Genomic_DNA"/>
</dbReference>
<evidence type="ECO:0000256" key="8">
    <source>
        <dbReference type="ARBA" id="ARBA00023012"/>
    </source>
</evidence>
<keyword evidence="4 14" id="KW-0678">Repressor</keyword>
<organism evidence="17 18">
    <name type="scientific">Anaerostipes amylophilus</name>
    <dbReference type="NCBI Taxonomy" id="2981779"/>
    <lineage>
        <taxon>Bacteria</taxon>
        <taxon>Bacillati</taxon>
        <taxon>Bacillota</taxon>
        <taxon>Clostridia</taxon>
        <taxon>Lachnospirales</taxon>
        <taxon>Lachnospiraceae</taxon>
        <taxon>Anaerostipes</taxon>
    </lineage>
</organism>
<evidence type="ECO:0000259" key="16">
    <source>
        <dbReference type="PROSITE" id="PS50110"/>
    </source>
</evidence>
<feature type="modified residue" description="4-aspartylphosphate" evidence="15">
    <location>
        <position position="55"/>
    </location>
</feature>
<keyword evidence="6 14" id="KW-0106">Calcium</keyword>
<comment type="cofactor">
    <cofactor evidence="14">
        <name>Ca(2+)</name>
        <dbReference type="ChEBI" id="CHEBI:29108"/>
    </cofactor>
    <text evidence="14">Binds 1 Ca(2+) ion per subunit.</text>
</comment>
<dbReference type="NCBIfam" id="TIGR02875">
    <property type="entry name" value="spore_0_A"/>
    <property type="match status" value="1"/>
</dbReference>
<dbReference type="Gene3D" id="3.40.50.2300">
    <property type="match status" value="1"/>
</dbReference>
<dbReference type="InterPro" id="IPR014879">
    <property type="entry name" value="Spo0A_C"/>
</dbReference>
<evidence type="ECO:0000256" key="2">
    <source>
        <dbReference type="ARBA" id="ARBA00018672"/>
    </source>
</evidence>
<comment type="function">
    <text evidence="13 14">May play the central regulatory role in sporulation. It may be an element of the effector pathway responsible for the activation of sporulation genes in response to nutritional stress. Spo0A may act in concert with spo0H (a sigma factor) to control the expression of some genes that are critical to the sporulation process.</text>
</comment>
<dbReference type="PANTHER" id="PTHR44591:SF3">
    <property type="entry name" value="RESPONSE REGULATORY DOMAIN-CONTAINING PROTEIN"/>
    <property type="match status" value="1"/>
</dbReference>
<accession>A0ABV1IT36</accession>
<dbReference type="PROSITE" id="PS50110">
    <property type="entry name" value="RESPONSE_REGULATORY"/>
    <property type="match status" value="1"/>
</dbReference>
<keyword evidence="7 14" id="KW-0749">Sporulation</keyword>
<dbReference type="Pfam" id="PF00072">
    <property type="entry name" value="Response_reg"/>
    <property type="match status" value="1"/>
</dbReference>
<dbReference type="Gene3D" id="1.10.10.10">
    <property type="entry name" value="Winged helix-like DNA-binding domain superfamily/Winged helix DNA-binding domain"/>
    <property type="match status" value="1"/>
</dbReference>
<dbReference type="SUPFAM" id="SSF52172">
    <property type="entry name" value="CheY-like"/>
    <property type="match status" value="1"/>
</dbReference>
<evidence type="ECO:0000256" key="10">
    <source>
        <dbReference type="ARBA" id="ARBA00023125"/>
    </source>
</evidence>
<evidence type="ECO:0000256" key="9">
    <source>
        <dbReference type="ARBA" id="ARBA00023015"/>
    </source>
</evidence>
<keyword evidence="14" id="KW-0479">Metal-binding</keyword>
<dbReference type="PIRSF" id="PIRSF002937">
    <property type="entry name" value="Res_reg_Spo0A"/>
    <property type="match status" value="1"/>
</dbReference>
<keyword evidence="11 14" id="KW-0010">Activator</keyword>
<keyword evidence="5 15" id="KW-0597">Phosphoprotein</keyword>
<name>A0ABV1IT36_9FIRM</name>
<comment type="subcellular location">
    <subcellularLocation>
        <location evidence="1 14">Cytoplasm</location>
    </subcellularLocation>
</comment>
<dbReference type="Pfam" id="PF08769">
    <property type="entry name" value="Spo0A_C"/>
    <property type="match status" value="1"/>
</dbReference>
<evidence type="ECO:0000256" key="15">
    <source>
        <dbReference type="PROSITE-ProRule" id="PRU00169"/>
    </source>
</evidence>
<evidence type="ECO:0000313" key="17">
    <source>
        <dbReference type="EMBL" id="MEQ2710377.1"/>
    </source>
</evidence>
<evidence type="ECO:0000256" key="11">
    <source>
        <dbReference type="ARBA" id="ARBA00023159"/>
    </source>
</evidence>
<evidence type="ECO:0000313" key="18">
    <source>
        <dbReference type="Proteomes" id="UP001482154"/>
    </source>
</evidence>
<evidence type="ECO:0000256" key="5">
    <source>
        <dbReference type="ARBA" id="ARBA00022553"/>
    </source>
</evidence>